<dbReference type="AlphaFoldDB" id="A0A1N6Y3F0"/>
<dbReference type="Pfam" id="PF25077">
    <property type="entry name" value="DUF7800"/>
    <property type="match status" value="1"/>
</dbReference>
<keyword evidence="4" id="KW-1185">Reference proteome</keyword>
<dbReference type="Pfam" id="PF09423">
    <property type="entry name" value="PhoD"/>
    <property type="match status" value="1"/>
</dbReference>
<dbReference type="EMBL" id="FTMD01000009">
    <property type="protein sequence ID" value="SIR09205.1"/>
    <property type="molecule type" value="Genomic_DNA"/>
</dbReference>
<dbReference type="STRING" id="34027.SAMN05421829_109219"/>
<dbReference type="InterPro" id="IPR056702">
    <property type="entry name" value="DUF7800"/>
</dbReference>
<organism evidence="3 4">
    <name type="scientific">Aromatoleum tolulyticum</name>
    <dbReference type="NCBI Taxonomy" id="34027"/>
    <lineage>
        <taxon>Bacteria</taxon>
        <taxon>Pseudomonadati</taxon>
        <taxon>Pseudomonadota</taxon>
        <taxon>Betaproteobacteria</taxon>
        <taxon>Rhodocyclales</taxon>
        <taxon>Rhodocyclaceae</taxon>
        <taxon>Aromatoleum</taxon>
    </lineage>
</organism>
<sequence length="489" mass="53816">MDMSGGSQTGLIRRYTPGWRVGSIRSIGQGVISPMRPDLKWRALRRLALSWLLLALHAAGASAATLTGGPMAGPATAARVGVWLMTDAPAQVQLEYWPHGQPDAARRSAPVAASPERGHTARVDLDGLRAATRYAYRVLLDGTPVELGEVPAFTTAPADPAAPRDLVIATGSCNYVPDAPYEVTPNSFGAGFEIFDTVAARRPDVMLWLGDSIYYRDDDLAPADGAAARMHRRWATTRGFAPLQRLLRTGQHVAIWDDHDYGPDNSNRDFALKATALERFQDYWANPGYGLPGTAGIFARMPLGDVELFLLDDRYHRDDDAAADPARTMLGAVQLEWLKGALRDSRATFKLVANGSRMLSDRPSPEQRGGEGWHNFPRERLAFLDWLAAERIDGVFFLSGDIHYTHLTERERPGTYPLTELTCSPLTARVHPRPFPVREVPGTLVTQRNFCTLEFSGPAGARLLRVAAWNAAGTRLWQEEFPAARLRTP</sequence>
<dbReference type="Proteomes" id="UP000186819">
    <property type="component" value="Unassembled WGS sequence"/>
</dbReference>
<protein>
    <submittedName>
        <fullName evidence="3">Alkaline phosphatase D</fullName>
    </submittedName>
</protein>
<dbReference type="PANTHER" id="PTHR33987">
    <property type="entry name" value="CALCINEURIN-LIKE METALLO-PHOSPHOESTERASE SUPERFAMILY PROTEIN"/>
    <property type="match status" value="1"/>
</dbReference>
<dbReference type="InterPro" id="IPR038607">
    <property type="entry name" value="PhoD-like_sf"/>
</dbReference>
<dbReference type="PANTHER" id="PTHR33987:SF1">
    <property type="entry name" value="CALCINEURIN-LIKE METALLO-PHOSPHOESTERASE SUPERFAMILY PROTEIN"/>
    <property type="match status" value="1"/>
</dbReference>
<name>A0A1N6Y3F0_9RHOO</name>
<reference evidence="4" key="1">
    <citation type="submission" date="2017-01" db="EMBL/GenBank/DDBJ databases">
        <authorList>
            <person name="Varghese N."/>
            <person name="Submissions S."/>
        </authorList>
    </citation>
    <scope>NUCLEOTIDE SEQUENCE [LARGE SCALE GENOMIC DNA]</scope>
    <source>
        <strain evidence="4">ATCC 51758</strain>
    </source>
</reference>
<dbReference type="InterPro" id="IPR018946">
    <property type="entry name" value="PhoD-like_MPP"/>
</dbReference>
<dbReference type="Gene3D" id="3.60.21.70">
    <property type="entry name" value="PhoD-like phosphatase"/>
    <property type="match status" value="1"/>
</dbReference>
<proteinExistence type="predicted"/>
<evidence type="ECO:0000259" key="2">
    <source>
        <dbReference type="Pfam" id="PF25077"/>
    </source>
</evidence>
<dbReference type="Gene3D" id="2.60.40.380">
    <property type="entry name" value="Purple acid phosphatase-like, N-terminal"/>
    <property type="match status" value="1"/>
</dbReference>
<dbReference type="InterPro" id="IPR029052">
    <property type="entry name" value="Metallo-depent_PP-like"/>
</dbReference>
<accession>A0A1N6Y3F0</accession>
<feature type="domain" description="PhoD-like phosphatase metallophosphatase" evidence="1">
    <location>
        <begin position="190"/>
        <end position="429"/>
    </location>
</feature>
<gene>
    <name evidence="3" type="ORF">SAMN05421829_109219</name>
</gene>
<feature type="domain" description="DUF7800" evidence="2">
    <location>
        <begin position="64"/>
        <end position="145"/>
    </location>
</feature>
<dbReference type="CDD" id="cd07389">
    <property type="entry name" value="MPP_PhoD"/>
    <property type="match status" value="1"/>
</dbReference>
<evidence type="ECO:0000259" key="1">
    <source>
        <dbReference type="Pfam" id="PF09423"/>
    </source>
</evidence>
<evidence type="ECO:0000313" key="3">
    <source>
        <dbReference type="EMBL" id="SIR09205.1"/>
    </source>
</evidence>
<evidence type="ECO:0000313" key="4">
    <source>
        <dbReference type="Proteomes" id="UP000186819"/>
    </source>
</evidence>
<dbReference type="SUPFAM" id="SSF56300">
    <property type="entry name" value="Metallo-dependent phosphatases"/>
    <property type="match status" value="1"/>
</dbReference>